<comment type="caution">
    <text evidence="2">The sequence shown here is derived from an EMBL/GenBank/DDBJ whole genome shotgun (WGS) entry which is preliminary data.</text>
</comment>
<evidence type="ECO:0000313" key="3">
    <source>
        <dbReference type="Proteomes" id="UP001569177"/>
    </source>
</evidence>
<evidence type="ECO:0000256" key="1">
    <source>
        <dbReference type="SAM" id="MobiDB-lite"/>
    </source>
</evidence>
<sequence>MIYQKLPLRLSEINELLIPSSDCRQSNRESLNYRKHQEAEYLTEILWNLELNGSPLNRKLISDLHSGKEKWADEQGVYVSIAEAEFEFEVLEKLGLIFFENDWLNLTTRNLPDFLEVDDSIVPVLRFLENIKQILTGDSEHSNLEPLKLKIKRSNLYEIVGEDEYKFTEHKVNLTTVGEYFVVDVQGHGWDEEKLLNQYFWKSFLDSECTKKEMAHFFSLNVIFPDLIKFPEIELYDRDASDKFELLIKESLSNSFLLKCTISEFLTLEETKRKFIDNLYTKNSEKDPENITLVELINYYDSIQSGSYELEKDILPMRANSYYYKFIGSISHNAIIQLASDKVYVNYSGVYADDLLNELLLNINDYPLLKFFLLYELHTTSNGYALYLLSSPNFFEYGYSLIKGKISNKYRLHIDSDIIIIDHIIGLVAESCVAIALNNDVRKKLAFFLCDLVKDLYITEHNKCDIDLNLFEKIFNRLSSSDTEKVIKYCVEYLNITSPNLIRNKSELYLIFNLLTFFSKNKRYNDVGQIYVELNNLILNRYREYFEKSSNTNGYSFEKDLFYDTLPWDSLSEQFCNDFLELQPKKRELHNKLSDDNFENKIQFANSISNYLQILNNLVKVQGGSRDVLISNIIYLVTEFGFESEDVSYPLVYNKYKSTFKEEYCLLVAISKNFHYYRDADFERLLDNISNIAPLSSMLILLENAQSESRKGYIQNLISSKTYNESGETSITNIESSYNSAIMTNNLDLAKIALSQAHHFFEFHHWKDKIEVRVMMFQWNVLEYKLALVSILNSELLPDEKEKAVNDTEYPEPNSDIKNHNKTKSWEKEAKLFKSYILGLIAFSQDPERATKIFEYLKKSHPNTIFPHLHFITNIKWLESKSSTSEEFKLAIKDYEDSIAEFNFENLSLGNKADYLSAIFLSEQYTKVEQLCELLDIVEKSYKPIALTYCRSLQKNGNDNKAKQFVDNYKLYHGLDSLDEEFNKEVENIDKSILNRFDESMSEKLKYQFMIGRKDNDELRTIFNEIRVAPVNDLSEIIPSTKLDKDKFLYEEVLACAKVIRSRAKNLEVEIERNDENLINSWIVSIFNARLNRFGISIDEQKFIGESSPKDNTKKPKTSGSADGVIMDQTNEQLALFEGLNLNSVSTSTIDSHYDKLNKYDLIGLSPMFLVSYCYFKNDFRASVDDYIEHVEAKDYYDFDRPDDHTLEVLSEATTKHLVAALEYRNRGPQRVAIYHILIDMKLPSQEKI</sequence>
<evidence type="ECO:0000313" key="2">
    <source>
        <dbReference type="EMBL" id="MEZ8088451.1"/>
    </source>
</evidence>
<proteinExistence type="predicted"/>
<name>A0ABV4LAU7_9VIBR</name>
<organism evidence="2 3">
    <name type="scientific">Vibrio kanaloae</name>
    <dbReference type="NCBI Taxonomy" id="170673"/>
    <lineage>
        <taxon>Bacteria</taxon>
        <taxon>Pseudomonadati</taxon>
        <taxon>Pseudomonadota</taxon>
        <taxon>Gammaproteobacteria</taxon>
        <taxon>Vibrionales</taxon>
        <taxon>Vibrionaceae</taxon>
        <taxon>Vibrio</taxon>
    </lineage>
</organism>
<dbReference type="EMBL" id="JBGOOJ010000001">
    <property type="protein sequence ID" value="MEZ8088451.1"/>
    <property type="molecule type" value="Genomic_DNA"/>
</dbReference>
<dbReference type="Proteomes" id="UP001569177">
    <property type="component" value="Unassembled WGS sequence"/>
</dbReference>
<gene>
    <name evidence="2" type="ORF">ACED24_00145</name>
</gene>
<feature type="region of interest" description="Disordered" evidence="1">
    <location>
        <begin position="1105"/>
        <end position="1124"/>
    </location>
</feature>
<feature type="compositionally biased region" description="Basic and acidic residues" evidence="1">
    <location>
        <begin position="1105"/>
        <end position="1114"/>
    </location>
</feature>
<dbReference type="RefSeq" id="WP_017058353.1">
    <property type="nucleotide sequence ID" value="NZ_JBGONX010000009.1"/>
</dbReference>
<keyword evidence="3" id="KW-1185">Reference proteome</keyword>
<reference evidence="2 3" key="1">
    <citation type="submission" date="2024-06" db="EMBL/GenBank/DDBJ databases">
        <authorList>
            <person name="Steensen K."/>
            <person name="Seneca J."/>
            <person name="Bartlau N."/>
            <person name="Yu A.X."/>
            <person name="Polz M.F."/>
        </authorList>
    </citation>
    <scope>NUCLEOTIDE SEQUENCE [LARGE SCALE GENOMIC DNA]</scope>
    <source>
        <strain evidence="2 3">5S240</strain>
    </source>
</reference>
<accession>A0ABV4LAU7</accession>
<protein>
    <submittedName>
        <fullName evidence="2">Uncharacterized protein</fullName>
    </submittedName>
</protein>